<evidence type="ECO:0000256" key="1">
    <source>
        <dbReference type="SAM" id="MobiDB-lite"/>
    </source>
</evidence>
<evidence type="ECO:0000313" key="4">
    <source>
        <dbReference type="EMBL" id="GAA1907921.1"/>
    </source>
</evidence>
<feature type="chain" id="PRO_5047086686" description="LPXTG cell wall anchor domain-containing protein" evidence="3">
    <location>
        <begin position="35"/>
        <end position="179"/>
    </location>
</feature>
<dbReference type="Proteomes" id="UP001501303">
    <property type="component" value="Unassembled WGS sequence"/>
</dbReference>
<evidence type="ECO:0008006" key="6">
    <source>
        <dbReference type="Google" id="ProtNLM"/>
    </source>
</evidence>
<keyword evidence="2" id="KW-1133">Transmembrane helix</keyword>
<keyword evidence="2" id="KW-0472">Membrane</keyword>
<proteinExistence type="predicted"/>
<keyword evidence="5" id="KW-1185">Reference proteome</keyword>
<evidence type="ECO:0000256" key="3">
    <source>
        <dbReference type="SAM" id="SignalP"/>
    </source>
</evidence>
<keyword evidence="2" id="KW-0812">Transmembrane</keyword>
<comment type="caution">
    <text evidence="4">The sequence shown here is derived from an EMBL/GenBank/DDBJ whole genome shotgun (WGS) entry which is preliminary data.</text>
</comment>
<feature type="transmembrane region" description="Helical" evidence="2">
    <location>
        <begin position="149"/>
        <end position="169"/>
    </location>
</feature>
<evidence type="ECO:0000313" key="5">
    <source>
        <dbReference type="Proteomes" id="UP001501303"/>
    </source>
</evidence>
<protein>
    <recommendedName>
        <fullName evidence="6">LPXTG cell wall anchor domain-containing protein</fullName>
    </recommendedName>
</protein>
<sequence>MKSLKSLKPLGGRLAAGAAVAVLGLGLGAPVSVAADDSKPANRTSPLTVTPGAGGAGTHVTVKASCQPASRAQSQAFQQPIALKQAARGQWVGTGRIKERGLQVGRSYPVTVKCADGVSISSAFTFTAAPPTGHAAAGFGGTSESNSSMTALAVGSGVAAAGAAGYMFFTRRRNAGNHG</sequence>
<dbReference type="RefSeq" id="WP_344260063.1">
    <property type="nucleotide sequence ID" value="NZ_BAAAMJ010000015.1"/>
</dbReference>
<keyword evidence="3" id="KW-0732">Signal</keyword>
<evidence type="ECO:0000256" key="2">
    <source>
        <dbReference type="SAM" id="Phobius"/>
    </source>
</evidence>
<feature type="region of interest" description="Disordered" evidence="1">
    <location>
        <begin position="35"/>
        <end position="54"/>
    </location>
</feature>
<gene>
    <name evidence="4" type="ORF">GCM10009716_17310</name>
</gene>
<feature type="signal peptide" evidence="3">
    <location>
        <begin position="1"/>
        <end position="34"/>
    </location>
</feature>
<dbReference type="EMBL" id="BAAAMJ010000015">
    <property type="protein sequence ID" value="GAA1907921.1"/>
    <property type="molecule type" value="Genomic_DNA"/>
</dbReference>
<name>A0ABP5AAG2_9ACTN</name>
<reference evidence="5" key="1">
    <citation type="journal article" date="2019" name="Int. J. Syst. Evol. Microbiol.">
        <title>The Global Catalogue of Microorganisms (GCM) 10K type strain sequencing project: providing services to taxonomists for standard genome sequencing and annotation.</title>
        <authorList>
            <consortium name="The Broad Institute Genomics Platform"/>
            <consortium name="The Broad Institute Genome Sequencing Center for Infectious Disease"/>
            <person name="Wu L."/>
            <person name="Ma J."/>
        </authorList>
    </citation>
    <scope>NUCLEOTIDE SEQUENCE [LARGE SCALE GENOMIC DNA]</scope>
    <source>
        <strain evidence="5">JCM 13581</strain>
    </source>
</reference>
<accession>A0ABP5AAG2</accession>
<organism evidence="4 5">
    <name type="scientific">Streptomyces sodiiphilus</name>
    <dbReference type="NCBI Taxonomy" id="226217"/>
    <lineage>
        <taxon>Bacteria</taxon>
        <taxon>Bacillati</taxon>
        <taxon>Actinomycetota</taxon>
        <taxon>Actinomycetes</taxon>
        <taxon>Kitasatosporales</taxon>
        <taxon>Streptomycetaceae</taxon>
        <taxon>Streptomyces</taxon>
    </lineage>
</organism>